<dbReference type="EMBL" id="FOXQ01000004">
    <property type="protein sequence ID" value="SFP99178.1"/>
    <property type="molecule type" value="Genomic_DNA"/>
</dbReference>
<dbReference type="AlphaFoldDB" id="A0A1I5UVF7"/>
<evidence type="ECO:0000313" key="2">
    <source>
        <dbReference type="Proteomes" id="UP000199031"/>
    </source>
</evidence>
<sequence>MFIYNVTTKVSWNIHDAWLKCMQQEYMPAMIATGCFIKYQLSKLQEQNEEEGPTYVVQYFAESKALYNRYIEFYADVFRKEYAEKWGNNLVDFRTLLEVIE</sequence>
<proteinExistence type="predicted"/>
<dbReference type="Pfam" id="PF14114">
    <property type="entry name" value="DUF4286"/>
    <property type="match status" value="1"/>
</dbReference>
<evidence type="ECO:0000313" key="1">
    <source>
        <dbReference type="EMBL" id="SFP99178.1"/>
    </source>
</evidence>
<name>A0A1I5UVF7_9BACT</name>
<accession>A0A1I5UVF7</accession>
<dbReference type="RefSeq" id="WP_090657218.1">
    <property type="nucleotide sequence ID" value="NZ_FOXQ01000004.1"/>
</dbReference>
<dbReference type="STRING" id="1465490.SAMN05444277_10459"/>
<dbReference type="Proteomes" id="UP000199031">
    <property type="component" value="Unassembled WGS sequence"/>
</dbReference>
<dbReference type="OrthoDB" id="1121837at2"/>
<dbReference type="InterPro" id="IPR025563">
    <property type="entry name" value="DUF4286"/>
</dbReference>
<protein>
    <recommendedName>
        <fullName evidence="3">DUF4286 domain-containing protein</fullName>
    </recommendedName>
</protein>
<keyword evidence="2" id="KW-1185">Reference proteome</keyword>
<organism evidence="1 2">
    <name type="scientific">Parafilimonas terrae</name>
    <dbReference type="NCBI Taxonomy" id="1465490"/>
    <lineage>
        <taxon>Bacteria</taxon>
        <taxon>Pseudomonadati</taxon>
        <taxon>Bacteroidota</taxon>
        <taxon>Chitinophagia</taxon>
        <taxon>Chitinophagales</taxon>
        <taxon>Chitinophagaceae</taxon>
        <taxon>Parafilimonas</taxon>
    </lineage>
</organism>
<evidence type="ECO:0008006" key="3">
    <source>
        <dbReference type="Google" id="ProtNLM"/>
    </source>
</evidence>
<gene>
    <name evidence="1" type="ORF">SAMN05444277_10459</name>
</gene>
<reference evidence="1 2" key="1">
    <citation type="submission" date="2016-10" db="EMBL/GenBank/DDBJ databases">
        <authorList>
            <person name="de Groot N.N."/>
        </authorList>
    </citation>
    <scope>NUCLEOTIDE SEQUENCE [LARGE SCALE GENOMIC DNA]</scope>
    <source>
        <strain evidence="1 2">DSM 28286</strain>
    </source>
</reference>